<feature type="compositionally biased region" description="Polar residues" evidence="1">
    <location>
        <begin position="32"/>
        <end position="47"/>
    </location>
</feature>
<evidence type="ECO:0000256" key="1">
    <source>
        <dbReference type="SAM" id="MobiDB-lite"/>
    </source>
</evidence>
<evidence type="ECO:0000313" key="3">
    <source>
        <dbReference type="EnsemblFungi" id="PTTG_29236-t43_1-p1"/>
    </source>
</evidence>
<reference evidence="3 4" key="3">
    <citation type="journal article" date="2017" name="G3 (Bethesda)">
        <title>Comparative analysis highlights variable genome content of wheat rusts and divergence of the mating loci.</title>
        <authorList>
            <person name="Cuomo C.A."/>
            <person name="Bakkeren G."/>
            <person name="Khalil H.B."/>
            <person name="Panwar V."/>
            <person name="Joly D."/>
            <person name="Linning R."/>
            <person name="Sakthikumar S."/>
            <person name="Song X."/>
            <person name="Adiconis X."/>
            <person name="Fan L."/>
            <person name="Goldberg J.M."/>
            <person name="Levin J.Z."/>
            <person name="Young S."/>
            <person name="Zeng Q."/>
            <person name="Anikster Y."/>
            <person name="Bruce M."/>
            <person name="Wang M."/>
            <person name="Yin C."/>
            <person name="McCallum B."/>
            <person name="Szabo L.J."/>
            <person name="Hulbert S."/>
            <person name="Chen X."/>
            <person name="Fellers J.P."/>
        </authorList>
    </citation>
    <scope>NUCLEOTIDE SEQUENCE</scope>
    <source>
        <strain evidence="3">isolate 1-1 / race 1 (BBBD)</strain>
        <strain evidence="4">Isolate 1-1 / race 1 (BBBD)</strain>
    </source>
</reference>
<sequence length="126" mass="13251">MAHTMSRLKFNARQSPPCTQGISPTWKAPGLGSTSAQNAPGLGSTSAKRTDPPTSGPRAAPVDSLNGWILESSPPRVIHKQGPGRLNAAGRVLGMEDFLNHCNFGRANPNPQALINIALTANVWSS</sequence>
<feature type="region of interest" description="Disordered" evidence="1">
    <location>
        <begin position="1"/>
        <end position="66"/>
    </location>
</feature>
<feature type="compositionally biased region" description="Polar residues" evidence="1">
    <location>
        <begin position="12"/>
        <end position="23"/>
    </location>
</feature>
<protein>
    <submittedName>
        <fullName evidence="2 3">Uncharacterized protein</fullName>
    </submittedName>
</protein>
<organism evidence="2">
    <name type="scientific">Puccinia triticina (isolate 1-1 / race 1 (BBBD))</name>
    <name type="common">Brown leaf rust fungus</name>
    <dbReference type="NCBI Taxonomy" id="630390"/>
    <lineage>
        <taxon>Eukaryota</taxon>
        <taxon>Fungi</taxon>
        <taxon>Dikarya</taxon>
        <taxon>Basidiomycota</taxon>
        <taxon>Pucciniomycotina</taxon>
        <taxon>Pucciniomycetes</taxon>
        <taxon>Pucciniales</taxon>
        <taxon>Pucciniaceae</taxon>
        <taxon>Puccinia</taxon>
    </lineage>
</organism>
<reference evidence="2" key="1">
    <citation type="submission" date="2009-11" db="EMBL/GenBank/DDBJ databases">
        <authorList>
            <consortium name="The Broad Institute Genome Sequencing Platform"/>
            <person name="Ward D."/>
            <person name="Feldgarden M."/>
            <person name="Earl A."/>
            <person name="Young S.K."/>
            <person name="Zeng Q."/>
            <person name="Koehrsen M."/>
            <person name="Alvarado L."/>
            <person name="Berlin A."/>
            <person name="Bochicchio J."/>
            <person name="Borenstein D."/>
            <person name="Chapman S.B."/>
            <person name="Chen Z."/>
            <person name="Engels R."/>
            <person name="Freedman E."/>
            <person name="Gellesch M."/>
            <person name="Goldberg J."/>
            <person name="Griggs A."/>
            <person name="Gujja S."/>
            <person name="Heilman E."/>
            <person name="Heiman D."/>
            <person name="Hepburn T."/>
            <person name="Howarth C."/>
            <person name="Jen D."/>
            <person name="Larson L."/>
            <person name="Lewis B."/>
            <person name="Mehta T."/>
            <person name="Park D."/>
            <person name="Pearson M."/>
            <person name="Roberts A."/>
            <person name="Saif S."/>
            <person name="Shea T."/>
            <person name="Shenoy N."/>
            <person name="Sisk P."/>
            <person name="Stolte C."/>
            <person name="Sykes S."/>
            <person name="Thomson T."/>
            <person name="Walk T."/>
            <person name="White J."/>
            <person name="Yandava C."/>
            <person name="Izard J."/>
            <person name="Baranova O.V."/>
            <person name="Blanton J.M."/>
            <person name="Tanner A.C."/>
            <person name="Dewhirst F.E."/>
            <person name="Haas B."/>
            <person name="Nusbaum C."/>
            <person name="Birren B."/>
        </authorList>
    </citation>
    <scope>NUCLEOTIDE SEQUENCE [LARGE SCALE GENOMIC DNA]</scope>
    <source>
        <strain evidence="2">1-1 BBBD Race 1</strain>
    </source>
</reference>
<proteinExistence type="predicted"/>
<accession>A0A180G641</accession>
<dbReference type="EnsemblFungi" id="PTTG_29236-t43_1">
    <property type="protein sequence ID" value="PTTG_29236-t43_1-p1"/>
    <property type="gene ID" value="PTTG_29236"/>
</dbReference>
<evidence type="ECO:0000313" key="2">
    <source>
        <dbReference type="EMBL" id="OAV87929.1"/>
    </source>
</evidence>
<dbReference type="EMBL" id="ADAS02000250">
    <property type="protein sequence ID" value="OAV87929.1"/>
    <property type="molecule type" value="Genomic_DNA"/>
</dbReference>
<name>A0A180G641_PUCT1</name>
<gene>
    <name evidence="2" type="ORF">PTTG_29236</name>
</gene>
<dbReference type="AlphaFoldDB" id="A0A180G641"/>
<evidence type="ECO:0000313" key="4">
    <source>
        <dbReference type="Proteomes" id="UP000005240"/>
    </source>
</evidence>
<keyword evidence="4" id="KW-1185">Reference proteome</keyword>
<dbReference type="VEuPathDB" id="FungiDB:PTTG_29236"/>
<dbReference type="Proteomes" id="UP000005240">
    <property type="component" value="Unassembled WGS sequence"/>
</dbReference>
<reference evidence="3" key="4">
    <citation type="submission" date="2025-05" db="UniProtKB">
        <authorList>
            <consortium name="EnsemblFungi"/>
        </authorList>
    </citation>
    <scope>IDENTIFICATION</scope>
    <source>
        <strain evidence="3">isolate 1-1 / race 1 (BBBD)</strain>
    </source>
</reference>
<reference evidence="2" key="2">
    <citation type="submission" date="2016-05" db="EMBL/GenBank/DDBJ databases">
        <title>Comparative analysis highlights variable genome content of wheat rusts and divergence of the mating loci.</title>
        <authorList>
            <person name="Cuomo C.A."/>
            <person name="Bakkeren G."/>
            <person name="Szabo L."/>
            <person name="Khalil H."/>
            <person name="Joly D."/>
            <person name="Goldberg J."/>
            <person name="Young S."/>
            <person name="Zeng Q."/>
            <person name="Fellers J."/>
        </authorList>
    </citation>
    <scope>NUCLEOTIDE SEQUENCE [LARGE SCALE GENOMIC DNA]</scope>
    <source>
        <strain evidence="2">1-1 BBBD Race 1</strain>
    </source>
</reference>